<accession>A0A9P0E5Q7</accession>
<name>A0A9P0E5Q7_NEZVI</name>
<feature type="region of interest" description="Disordered" evidence="1">
    <location>
        <begin position="28"/>
        <end position="60"/>
    </location>
</feature>
<sequence>MRDDQSWSHEGKLFGVGDQLEGQSELHPKVIQSRPVRGCSTAPLRSHSNRPSTSCSGGMRVTFPDGIAGPSSAPLQMEEAAWSDYSGLRGDIHLASLYQYHLKGHARRKNRDSLVPMKCRSTEFI</sequence>
<evidence type="ECO:0000313" key="2">
    <source>
        <dbReference type="EMBL" id="CAH1388827.1"/>
    </source>
</evidence>
<reference evidence="2" key="1">
    <citation type="submission" date="2022-01" db="EMBL/GenBank/DDBJ databases">
        <authorList>
            <person name="King R."/>
        </authorList>
    </citation>
    <scope>NUCLEOTIDE SEQUENCE</scope>
</reference>
<organism evidence="2 3">
    <name type="scientific">Nezara viridula</name>
    <name type="common">Southern green stink bug</name>
    <name type="synonym">Cimex viridulus</name>
    <dbReference type="NCBI Taxonomy" id="85310"/>
    <lineage>
        <taxon>Eukaryota</taxon>
        <taxon>Metazoa</taxon>
        <taxon>Ecdysozoa</taxon>
        <taxon>Arthropoda</taxon>
        <taxon>Hexapoda</taxon>
        <taxon>Insecta</taxon>
        <taxon>Pterygota</taxon>
        <taxon>Neoptera</taxon>
        <taxon>Paraneoptera</taxon>
        <taxon>Hemiptera</taxon>
        <taxon>Heteroptera</taxon>
        <taxon>Panheteroptera</taxon>
        <taxon>Pentatomomorpha</taxon>
        <taxon>Pentatomoidea</taxon>
        <taxon>Pentatomidae</taxon>
        <taxon>Pentatominae</taxon>
        <taxon>Nezara</taxon>
    </lineage>
</organism>
<protein>
    <submittedName>
        <fullName evidence="2">Uncharacterized protein</fullName>
    </submittedName>
</protein>
<dbReference type="OrthoDB" id="10568038at2759"/>
<dbReference type="Proteomes" id="UP001152798">
    <property type="component" value="Chromosome 1"/>
</dbReference>
<proteinExistence type="predicted"/>
<gene>
    <name evidence="2" type="ORF">NEZAVI_LOCUS360</name>
</gene>
<keyword evidence="3" id="KW-1185">Reference proteome</keyword>
<dbReference type="EMBL" id="OV725077">
    <property type="protein sequence ID" value="CAH1388827.1"/>
    <property type="molecule type" value="Genomic_DNA"/>
</dbReference>
<dbReference type="AlphaFoldDB" id="A0A9P0E5Q7"/>
<evidence type="ECO:0000256" key="1">
    <source>
        <dbReference type="SAM" id="MobiDB-lite"/>
    </source>
</evidence>
<evidence type="ECO:0000313" key="3">
    <source>
        <dbReference type="Proteomes" id="UP001152798"/>
    </source>
</evidence>